<dbReference type="PANTHER" id="PTHR11132">
    <property type="entry name" value="SOLUTE CARRIER FAMILY 35"/>
    <property type="match status" value="1"/>
</dbReference>
<feature type="transmembrane region" description="Helical" evidence="5">
    <location>
        <begin position="50"/>
        <end position="70"/>
    </location>
</feature>
<dbReference type="EMBL" id="MCGO01000027">
    <property type="protein sequence ID" value="ORY42744.1"/>
    <property type="molecule type" value="Genomic_DNA"/>
</dbReference>
<proteinExistence type="inferred from homology"/>
<dbReference type="GO" id="GO:0030659">
    <property type="term" value="C:cytoplasmic vesicle membrane"/>
    <property type="evidence" value="ECO:0007669"/>
    <property type="project" value="UniProtKB-SubCell"/>
</dbReference>
<dbReference type="GO" id="GO:0000139">
    <property type="term" value="C:Golgi membrane"/>
    <property type="evidence" value="ECO:0007669"/>
    <property type="project" value="UniProtKB-SubCell"/>
</dbReference>
<feature type="transmembrane region" description="Helical" evidence="5">
    <location>
        <begin position="123"/>
        <end position="141"/>
    </location>
</feature>
<feature type="transmembrane region" description="Helical" evidence="5">
    <location>
        <begin position="173"/>
        <end position="192"/>
    </location>
</feature>
<feature type="transmembrane region" description="Helical" evidence="5">
    <location>
        <begin position="233"/>
        <end position="253"/>
    </location>
</feature>
<evidence type="ECO:0000256" key="6">
    <source>
        <dbReference type="SAM" id="MobiDB-lite"/>
    </source>
</evidence>
<accession>A0A1Y2C776</accession>
<sequence>MHKRKNTASAKGEKGPKAQLLRGSAGSATLSSHPNLLNDRLTTAKDQQKTGGFGSLFAIVGSIASSVAIVMVNKHVLGGGFPFASTLTALHQLFCFIFTNVLIAAGVVPPLPPSKPSQYVTRVFVSLLYAGGLVLMNQSLALNSVTVYQLLKMSCIPTIAILQFFLYDKRLSITTTLALTLILLGVFISTSSESIADDSASSRKFQSFSSTVYNPSNSIGDNVLVLIQTFSPVLIAVLAVFCTSLSQILLAATPELKKLSSLQSIAALSFFSFLVCGTSAIAIDVGIYPGDWIRLALSLSGVSHVLFRLVPNGFEWLLFSGQDLTSVKLAAADMGEGHDFHEFLGGLSSRAYLTEHILGKFVSFLTKVSSGGAAGGAVIGWVVVSCLLAVLANLFGIAVIKESSAITFQVVGHVKTVLTLLVGAVLFGSNGLSGMKGVGVLVAFIGIIMYSL</sequence>
<keyword evidence="5" id="KW-0968">Cytoplasmic vesicle</keyword>
<evidence type="ECO:0000256" key="3">
    <source>
        <dbReference type="ARBA" id="ARBA00022989"/>
    </source>
</evidence>
<comment type="subcellular location">
    <subcellularLocation>
        <location evidence="5">Golgi apparatus membrane</location>
        <topology evidence="5">Multi-pass membrane protein</topology>
    </subcellularLocation>
    <subcellularLocation>
        <location evidence="5">Cytoplasmic vesicle membrane</location>
        <topology evidence="5">Multi-pass membrane protein</topology>
    </subcellularLocation>
    <subcellularLocation>
        <location evidence="5">Endoplasmic reticulum membrane</location>
        <topology evidence="5">Multi-pass membrane protein</topology>
    </subcellularLocation>
    <subcellularLocation>
        <location evidence="1">Membrane</location>
        <topology evidence="1">Multi-pass membrane protein</topology>
    </subcellularLocation>
</comment>
<comment type="function">
    <text evidence="5">Involved in the import of GDP-mannose from the cytoplasm into the Golgi lumen.</text>
</comment>
<keyword evidence="5" id="KW-0256">Endoplasmic reticulum</keyword>
<feature type="transmembrane region" description="Helical" evidence="5">
    <location>
        <begin position="377"/>
        <end position="400"/>
    </location>
</feature>
<reference evidence="7 8" key="1">
    <citation type="submission" date="2016-07" db="EMBL/GenBank/DDBJ databases">
        <title>Pervasive Adenine N6-methylation of Active Genes in Fungi.</title>
        <authorList>
            <consortium name="DOE Joint Genome Institute"/>
            <person name="Mondo S.J."/>
            <person name="Dannebaum R.O."/>
            <person name="Kuo R.C."/>
            <person name="Labutti K."/>
            <person name="Haridas S."/>
            <person name="Kuo A."/>
            <person name="Salamov A."/>
            <person name="Ahrendt S.R."/>
            <person name="Lipzen A."/>
            <person name="Sullivan W."/>
            <person name="Andreopoulos W.B."/>
            <person name="Clum A."/>
            <person name="Lindquist E."/>
            <person name="Daum C."/>
            <person name="Ramamoorthy G.K."/>
            <person name="Gryganskyi A."/>
            <person name="Culley D."/>
            <person name="Magnuson J.K."/>
            <person name="James T.Y."/>
            <person name="O'Malley M.A."/>
            <person name="Stajich J.E."/>
            <person name="Spatafora J.W."/>
            <person name="Visel A."/>
            <person name="Grigoriev I.V."/>
        </authorList>
    </citation>
    <scope>NUCLEOTIDE SEQUENCE [LARGE SCALE GENOMIC DNA]</scope>
    <source>
        <strain evidence="7 8">JEL800</strain>
    </source>
</reference>
<feature type="transmembrane region" description="Helical" evidence="5">
    <location>
        <begin position="406"/>
        <end position="427"/>
    </location>
</feature>
<evidence type="ECO:0000256" key="5">
    <source>
        <dbReference type="RuleBase" id="RU367097"/>
    </source>
</evidence>
<evidence type="ECO:0000313" key="7">
    <source>
        <dbReference type="EMBL" id="ORY42744.1"/>
    </source>
</evidence>
<dbReference type="AlphaFoldDB" id="A0A1Y2C776"/>
<dbReference type="SUPFAM" id="SSF103481">
    <property type="entry name" value="Multidrug resistance efflux transporter EmrE"/>
    <property type="match status" value="1"/>
</dbReference>
<organism evidence="7 8">
    <name type="scientific">Rhizoclosmatium globosum</name>
    <dbReference type="NCBI Taxonomy" id="329046"/>
    <lineage>
        <taxon>Eukaryota</taxon>
        <taxon>Fungi</taxon>
        <taxon>Fungi incertae sedis</taxon>
        <taxon>Chytridiomycota</taxon>
        <taxon>Chytridiomycota incertae sedis</taxon>
        <taxon>Chytridiomycetes</taxon>
        <taxon>Chytridiales</taxon>
        <taxon>Chytriomycetaceae</taxon>
        <taxon>Rhizoclosmatium</taxon>
    </lineage>
</organism>
<dbReference type="Proteomes" id="UP000193642">
    <property type="component" value="Unassembled WGS sequence"/>
</dbReference>
<feature type="transmembrane region" description="Helical" evidence="5">
    <location>
        <begin position="265"/>
        <end position="286"/>
    </location>
</feature>
<comment type="caution">
    <text evidence="7">The sequence shown here is derived from an EMBL/GenBank/DDBJ whole genome shotgun (WGS) entry which is preliminary data.</text>
</comment>
<keyword evidence="5" id="KW-0813">Transport</keyword>
<evidence type="ECO:0000256" key="4">
    <source>
        <dbReference type="ARBA" id="ARBA00023136"/>
    </source>
</evidence>
<evidence type="ECO:0000313" key="8">
    <source>
        <dbReference type="Proteomes" id="UP000193642"/>
    </source>
</evidence>
<evidence type="ECO:0000256" key="1">
    <source>
        <dbReference type="ARBA" id="ARBA00004141"/>
    </source>
</evidence>
<gene>
    <name evidence="7" type="ORF">BCR33DRAFT_717937</name>
</gene>
<feature type="region of interest" description="Disordered" evidence="6">
    <location>
        <begin position="1"/>
        <end position="34"/>
    </location>
</feature>
<dbReference type="GO" id="GO:0005789">
    <property type="term" value="C:endoplasmic reticulum membrane"/>
    <property type="evidence" value="ECO:0007669"/>
    <property type="project" value="UniProtKB-SubCell"/>
</dbReference>
<name>A0A1Y2C776_9FUNG</name>
<protein>
    <recommendedName>
        <fullName evidence="5">GDP-mannose transporter</fullName>
        <shortName evidence="5">GMT</shortName>
    </recommendedName>
</protein>
<dbReference type="InterPro" id="IPR037185">
    <property type="entry name" value="EmrE-like"/>
</dbReference>
<keyword evidence="5" id="KW-0333">Golgi apparatus</keyword>
<evidence type="ECO:0000256" key="2">
    <source>
        <dbReference type="ARBA" id="ARBA00022692"/>
    </source>
</evidence>
<keyword evidence="2 5" id="KW-0812">Transmembrane</keyword>
<feature type="transmembrane region" description="Helical" evidence="5">
    <location>
        <begin position="434"/>
        <end position="451"/>
    </location>
</feature>
<keyword evidence="5" id="KW-0762">Sugar transport</keyword>
<keyword evidence="8" id="KW-1185">Reference proteome</keyword>
<comment type="similarity">
    <text evidence="5">Belongs to the TPT transporter family. SLC35D subfamily.</text>
</comment>
<keyword evidence="3 5" id="KW-1133">Transmembrane helix</keyword>
<keyword evidence="4 5" id="KW-0472">Membrane</keyword>
<feature type="transmembrane region" description="Helical" evidence="5">
    <location>
        <begin position="90"/>
        <end position="111"/>
    </location>
</feature>
<comment type="subunit">
    <text evidence="5">Homooligomer.</text>
</comment>
<feature type="transmembrane region" description="Helical" evidence="5">
    <location>
        <begin position="147"/>
        <end position="166"/>
    </location>
</feature>
<feature type="non-terminal residue" evidence="7">
    <location>
        <position position="452"/>
    </location>
</feature>
<dbReference type="OrthoDB" id="5547497at2759"/>
<dbReference type="InterPro" id="IPR050186">
    <property type="entry name" value="TPT_transporter"/>
</dbReference>